<dbReference type="AlphaFoldDB" id="A0AAV2DMR0"/>
<evidence type="ECO:0000313" key="2">
    <source>
        <dbReference type="Proteomes" id="UP001497516"/>
    </source>
</evidence>
<dbReference type="EMBL" id="OZ034816">
    <property type="protein sequence ID" value="CAL1374672.1"/>
    <property type="molecule type" value="Genomic_DNA"/>
</dbReference>
<keyword evidence="2" id="KW-1185">Reference proteome</keyword>
<sequence>MHACSSHLLPIDESFPAAGHYHLHAVPRRRPPPPSPSTVTVGFVDLYATRSDCNADYINVSVASTSIIARSMIQTG</sequence>
<evidence type="ECO:0000313" key="1">
    <source>
        <dbReference type="EMBL" id="CAL1374672.1"/>
    </source>
</evidence>
<proteinExistence type="predicted"/>
<dbReference type="Proteomes" id="UP001497516">
    <property type="component" value="Chromosome 3"/>
</dbReference>
<reference evidence="1 2" key="1">
    <citation type="submission" date="2024-04" db="EMBL/GenBank/DDBJ databases">
        <authorList>
            <person name="Fracassetti M."/>
        </authorList>
    </citation>
    <scope>NUCLEOTIDE SEQUENCE [LARGE SCALE GENOMIC DNA]</scope>
</reference>
<gene>
    <name evidence="1" type="ORF">LTRI10_LOCUS16517</name>
</gene>
<organism evidence="1 2">
    <name type="scientific">Linum trigynum</name>
    <dbReference type="NCBI Taxonomy" id="586398"/>
    <lineage>
        <taxon>Eukaryota</taxon>
        <taxon>Viridiplantae</taxon>
        <taxon>Streptophyta</taxon>
        <taxon>Embryophyta</taxon>
        <taxon>Tracheophyta</taxon>
        <taxon>Spermatophyta</taxon>
        <taxon>Magnoliopsida</taxon>
        <taxon>eudicotyledons</taxon>
        <taxon>Gunneridae</taxon>
        <taxon>Pentapetalae</taxon>
        <taxon>rosids</taxon>
        <taxon>fabids</taxon>
        <taxon>Malpighiales</taxon>
        <taxon>Linaceae</taxon>
        <taxon>Linum</taxon>
    </lineage>
</organism>
<protein>
    <submittedName>
        <fullName evidence="1">Uncharacterized protein</fullName>
    </submittedName>
</protein>
<accession>A0AAV2DMR0</accession>
<name>A0AAV2DMR0_9ROSI</name>